<gene>
    <name evidence="2" type="ORF">ENC19_07125</name>
</gene>
<keyword evidence="1" id="KW-0472">Membrane</keyword>
<dbReference type="AlphaFoldDB" id="A0A6M1L738"/>
<keyword evidence="3" id="KW-1185">Reference proteome</keyword>
<evidence type="ECO:0000313" key="3">
    <source>
        <dbReference type="Proteomes" id="UP000478148"/>
    </source>
</evidence>
<reference evidence="2 3" key="1">
    <citation type="submission" date="2020-02" db="EMBL/GenBank/DDBJ databases">
        <title>Draft Genome Sequence of Verrucosispora sp. Strain CWR15, Isolated from Gulf of Mexico Sponge.</title>
        <authorList>
            <person name="Kennedy S.J."/>
            <person name="Cella E."/>
            <person name="Azarian T."/>
            <person name="Baker B.J."/>
            <person name="Shaw L.N."/>
        </authorList>
    </citation>
    <scope>NUCLEOTIDE SEQUENCE [LARGE SCALE GENOMIC DNA]</scope>
    <source>
        <strain evidence="2 3">CWR15</strain>
    </source>
</reference>
<dbReference type="RefSeq" id="WP_164446318.1">
    <property type="nucleotide sequence ID" value="NZ_SAIY01000002.1"/>
</dbReference>
<dbReference type="EMBL" id="SAIY01000002">
    <property type="protein sequence ID" value="NGM12443.1"/>
    <property type="molecule type" value="Genomic_DNA"/>
</dbReference>
<protein>
    <submittedName>
        <fullName evidence="2">Uncharacterized protein</fullName>
    </submittedName>
</protein>
<organism evidence="2 3">
    <name type="scientific">Verrucosispora sioxanthis</name>
    <dbReference type="NCBI Taxonomy" id="2499994"/>
    <lineage>
        <taxon>Bacteria</taxon>
        <taxon>Bacillati</taxon>
        <taxon>Actinomycetota</taxon>
        <taxon>Actinomycetes</taxon>
        <taxon>Micromonosporales</taxon>
        <taxon>Micromonosporaceae</taxon>
        <taxon>Micromonospora</taxon>
    </lineage>
</organism>
<comment type="caution">
    <text evidence="2">The sequence shown here is derived from an EMBL/GenBank/DDBJ whole genome shotgun (WGS) entry which is preliminary data.</text>
</comment>
<sequence length="166" mass="17471">MSVGVNLRSRPWIVLVALAATAVLFLVTWALTTARGSQPSGVQEVASEGVRIEVPAGWSRNAIDCGTPVRDTYVVDVEAVAGCALTPTPRVDYAEIRLSADLALDSAAAIATEEHQTVGHVVHRGADVLPDGRARRVVVVDRRVVVIAVTEDPAVADAIADSVKID</sequence>
<evidence type="ECO:0000313" key="2">
    <source>
        <dbReference type="EMBL" id="NGM12443.1"/>
    </source>
</evidence>
<dbReference type="Proteomes" id="UP000478148">
    <property type="component" value="Unassembled WGS sequence"/>
</dbReference>
<keyword evidence="1" id="KW-1133">Transmembrane helix</keyword>
<accession>A0A6M1L738</accession>
<evidence type="ECO:0000256" key="1">
    <source>
        <dbReference type="SAM" id="Phobius"/>
    </source>
</evidence>
<keyword evidence="1" id="KW-0812">Transmembrane</keyword>
<proteinExistence type="predicted"/>
<feature type="transmembrane region" description="Helical" evidence="1">
    <location>
        <begin position="12"/>
        <end position="31"/>
    </location>
</feature>
<name>A0A6M1L738_9ACTN</name>